<dbReference type="PANTHER" id="PTHR41786">
    <property type="entry name" value="MOTILITY ACCESSORY FACTOR MAF"/>
    <property type="match status" value="1"/>
</dbReference>
<dbReference type="InterPro" id="IPR002826">
    <property type="entry name" value="MptE-like"/>
</dbReference>
<feature type="domain" description="6-hydroxymethylpterin diphosphokinase MptE-like" evidence="1">
    <location>
        <begin position="2"/>
        <end position="142"/>
    </location>
</feature>
<protein>
    <recommendedName>
        <fullName evidence="1">6-hydroxymethylpterin diphosphokinase MptE-like domain-containing protein</fullName>
    </recommendedName>
</protein>
<comment type="caution">
    <text evidence="2">The sequence shown here is derived from an EMBL/GenBank/DDBJ whole genome shotgun (WGS) entry which is preliminary data.</text>
</comment>
<proteinExistence type="predicted"/>
<feature type="non-terminal residue" evidence="2">
    <location>
        <position position="1"/>
    </location>
</feature>
<evidence type="ECO:0000259" key="1">
    <source>
        <dbReference type="Pfam" id="PF01973"/>
    </source>
</evidence>
<evidence type="ECO:0000313" key="2">
    <source>
        <dbReference type="EMBL" id="GAG26709.1"/>
    </source>
</evidence>
<organism evidence="2">
    <name type="scientific">marine sediment metagenome</name>
    <dbReference type="NCBI Taxonomy" id="412755"/>
    <lineage>
        <taxon>unclassified sequences</taxon>
        <taxon>metagenomes</taxon>
        <taxon>ecological metagenomes</taxon>
    </lineage>
</organism>
<feature type="non-terminal residue" evidence="2">
    <location>
        <position position="261"/>
    </location>
</feature>
<dbReference type="PANTHER" id="PTHR41786:SF1">
    <property type="entry name" value="6-HYDROXYMETHYLPTERIN DIPHOSPHOKINASE MPTE-LIKE DOMAIN-CONTAINING PROTEIN"/>
    <property type="match status" value="1"/>
</dbReference>
<dbReference type="Pfam" id="PF01973">
    <property type="entry name" value="MptE-like"/>
    <property type="match status" value="1"/>
</dbReference>
<accession>X0W704</accession>
<sequence>PGVLVASGPSLNKNMHLLRGLRDSSLIISCDASLIPILKRGIRPHLVTSIERTPGVDLFYKGIDNFSGIYFIALPILVPKTIDAFKGRKFIAYRDYSHFNWLEEEKGALAVGISVANLAFKIFIELGCDPIILIGQDLAYAEDGDTHVKGDIFGSRDEYVLNQPVIELEGNDGKPVKSEKMWEIMKYTYEEDLAAYQGTCINATECGAKILGAKLMPFKDAIEKYCTEEFKPHLILDEAYSNFMKDFDSKEKIKKIQKKTK</sequence>
<dbReference type="AlphaFoldDB" id="X0W704"/>
<gene>
    <name evidence="2" type="ORF">S01H1_50040</name>
</gene>
<reference evidence="2" key="1">
    <citation type="journal article" date="2014" name="Front. Microbiol.">
        <title>High frequency of phylogenetically diverse reductive dehalogenase-homologous genes in deep subseafloor sedimentary metagenomes.</title>
        <authorList>
            <person name="Kawai M."/>
            <person name="Futagami T."/>
            <person name="Toyoda A."/>
            <person name="Takaki Y."/>
            <person name="Nishi S."/>
            <person name="Hori S."/>
            <person name="Arai W."/>
            <person name="Tsubouchi T."/>
            <person name="Morono Y."/>
            <person name="Uchiyama I."/>
            <person name="Ito T."/>
            <person name="Fujiyama A."/>
            <person name="Inagaki F."/>
            <person name="Takami H."/>
        </authorList>
    </citation>
    <scope>NUCLEOTIDE SEQUENCE</scope>
    <source>
        <strain evidence="2">Expedition CK06-06</strain>
    </source>
</reference>
<name>X0W704_9ZZZZ</name>
<dbReference type="EMBL" id="BARS01032224">
    <property type="protein sequence ID" value="GAG26709.1"/>
    <property type="molecule type" value="Genomic_DNA"/>
</dbReference>